<evidence type="ECO:0000313" key="1">
    <source>
        <dbReference type="EMBL" id="OXC74868.1"/>
    </source>
</evidence>
<dbReference type="AlphaFoldDB" id="A0A226WWB2"/>
<comment type="caution">
    <text evidence="1">The sequence shown here is derived from an EMBL/GenBank/DDBJ whole genome shotgun (WGS) entry which is preliminary data.</text>
</comment>
<sequence>MEWGHPSLTEEEQARLFAASESADRAHVSVESSLRFVKVAIDILQPRMPKPKSVMGK</sequence>
<accession>A0A226WWB2</accession>
<evidence type="ECO:0000313" key="2">
    <source>
        <dbReference type="Proteomes" id="UP000214720"/>
    </source>
</evidence>
<organism evidence="1 2">
    <name type="scientific">Caballeronia sordidicola</name>
    <name type="common">Burkholderia sordidicola</name>
    <dbReference type="NCBI Taxonomy" id="196367"/>
    <lineage>
        <taxon>Bacteria</taxon>
        <taxon>Pseudomonadati</taxon>
        <taxon>Pseudomonadota</taxon>
        <taxon>Betaproteobacteria</taxon>
        <taxon>Burkholderiales</taxon>
        <taxon>Burkholderiaceae</taxon>
        <taxon>Caballeronia</taxon>
    </lineage>
</organism>
<dbReference type="Proteomes" id="UP000214720">
    <property type="component" value="Unassembled WGS sequence"/>
</dbReference>
<proteinExistence type="predicted"/>
<protein>
    <submittedName>
        <fullName evidence="1">Uncharacterized protein</fullName>
    </submittedName>
</protein>
<gene>
    <name evidence="1" type="ORF">BSU04_29860</name>
</gene>
<name>A0A226WWB2_CABSO</name>
<dbReference type="EMBL" id="MTHB01000200">
    <property type="protein sequence ID" value="OXC74868.1"/>
    <property type="molecule type" value="Genomic_DNA"/>
</dbReference>
<reference evidence="2" key="1">
    <citation type="submission" date="2017-01" db="EMBL/GenBank/DDBJ databases">
        <title>Genome Analysis of Deinococcus marmoris KOPRI26562.</title>
        <authorList>
            <person name="Kim J.H."/>
            <person name="Oh H.-M."/>
        </authorList>
    </citation>
    <scope>NUCLEOTIDE SEQUENCE [LARGE SCALE GENOMIC DNA]</scope>
    <source>
        <strain evidence="2">PAMC 26633</strain>
    </source>
</reference>